<organism evidence="2 3">
    <name type="scientific">Shinella lacus</name>
    <dbReference type="NCBI Taxonomy" id="2654216"/>
    <lineage>
        <taxon>Bacteria</taxon>
        <taxon>Pseudomonadati</taxon>
        <taxon>Pseudomonadota</taxon>
        <taxon>Alphaproteobacteria</taxon>
        <taxon>Hyphomicrobiales</taxon>
        <taxon>Rhizobiaceae</taxon>
        <taxon>Shinella</taxon>
    </lineage>
</organism>
<evidence type="ECO:0000259" key="1">
    <source>
        <dbReference type="Pfam" id="PF04233"/>
    </source>
</evidence>
<dbReference type="Pfam" id="PF04233">
    <property type="entry name" value="Phage_Mu_F"/>
    <property type="match status" value="1"/>
</dbReference>
<keyword evidence="3" id="KW-1185">Reference proteome</keyword>
<dbReference type="EMBL" id="WHSB02000004">
    <property type="protein sequence ID" value="MCQ4630928.1"/>
    <property type="molecule type" value="Genomic_DNA"/>
</dbReference>
<accession>A0ABT1R6V6</accession>
<evidence type="ECO:0000313" key="3">
    <source>
        <dbReference type="Proteomes" id="UP000996601"/>
    </source>
</evidence>
<proteinExistence type="predicted"/>
<reference evidence="2" key="1">
    <citation type="submission" date="2021-07" db="EMBL/GenBank/DDBJ databases">
        <title>Shinella sp. nov., a novel member of the genus Shinella from water.</title>
        <authorList>
            <person name="Deng Y."/>
        </authorList>
    </citation>
    <scope>NUCLEOTIDE SEQUENCE</scope>
    <source>
        <strain evidence="2">CPCC 100929</strain>
    </source>
</reference>
<feature type="domain" description="Phage head morphogenesis" evidence="1">
    <location>
        <begin position="54"/>
        <end position="186"/>
    </location>
</feature>
<dbReference type="RefSeq" id="WP_256117362.1">
    <property type="nucleotide sequence ID" value="NZ_WHSB02000004.1"/>
</dbReference>
<gene>
    <name evidence="2" type="ORF">GB927_012820</name>
</gene>
<name>A0ABT1R6V6_9HYPH</name>
<evidence type="ECO:0000313" key="2">
    <source>
        <dbReference type="EMBL" id="MCQ4630928.1"/>
    </source>
</evidence>
<protein>
    <recommendedName>
        <fullName evidence="1">Phage head morphogenesis domain-containing protein</fullName>
    </recommendedName>
</protein>
<dbReference type="Proteomes" id="UP000996601">
    <property type="component" value="Unassembled WGS sequence"/>
</dbReference>
<comment type="caution">
    <text evidence="2">The sequence shown here is derived from an EMBL/GenBank/DDBJ whole genome shotgun (WGS) entry which is preliminary data.</text>
</comment>
<dbReference type="InterPro" id="IPR006528">
    <property type="entry name" value="Phage_head_morphogenesis_dom"/>
</dbReference>
<sequence length="393" mass="44670">MADNVRRRNPPPEAIAHVESKGYRVSFHHLDTWAEEHAHEFTVAKAMEMDVLRTVRQEIERAIRDGIPFEQFRQELTPRLVALGWWGKRPMVDPATGEQKIVQLGSPRRLQTIYWANTRSAYAAGQWERAQRTKRGLPYFVYELGPSEQHRPHHEAIANRPTVLPVDDPFWDTHYPPNGWGCKCRLRQITQFEANEIGAPEGAPEVKLKEFRNKRTGEVSMIPEGIDPGWHTNPGKARAKTLVSALSQRLEQAPIAEAKKVIADFWQSRAPEAYMRMAEQVDLPVAIAPDLAAELGATGTLISVSNRAIGVKTEKHAMTELGRFAEFQAMVDEDEKVKRPDGSRQFWKQLDGTFFVGAVRKMASGFLRLVTFHSASPDRLDQVRRVEQRLKGE</sequence>